<gene>
    <name evidence="2" type="ORF">CH360_18065</name>
    <name evidence="3" type="ORF">CH373_04545</name>
</gene>
<dbReference type="OrthoDB" id="315925at2"/>
<keyword evidence="4" id="KW-1185">Reference proteome</keyword>
<evidence type="ECO:0000256" key="1">
    <source>
        <dbReference type="SAM" id="MobiDB-lite"/>
    </source>
</evidence>
<name>A0A2M9ZQE0_9LEPT</name>
<evidence type="ECO:0000313" key="5">
    <source>
        <dbReference type="Proteomes" id="UP000231990"/>
    </source>
</evidence>
<dbReference type="EMBL" id="NPDY01000036">
    <property type="protein sequence ID" value="PJZ68073.1"/>
    <property type="molecule type" value="Genomic_DNA"/>
</dbReference>
<sequence>MKKLLVLPIVILLLPAFLYGEAVSSKAYKKRVELLTYLRELEPIVKNYPGEPKSSQNQGNQGQNNQTSEDGDRLVKYKELKRLYQEGLLYFFEGNHVNSYRRFLEAQLGMEQLLEELSQAYVERSEELMKLAIERKNPNNPEDRALVDISVEYSKSSYLRADIKENREAPFTRRMYNPREYHYVTNKDTIEKNMELGYRFLGEAKNARNNALKIEKHLEKHQKLQPSHRKHRIEMYFGAINLCRDAKSNAINIFKLKYPYDNYYILRSDAKTEELKNEYGEVTAAEVVSLEGVTYDFSQNPTLRLDNRMSPIFDRRIPDEYRKDAVDVLGRVYADEVNNRLYLRWDPEKRKQLLGDKKPPGLKGSQPKPAGQ</sequence>
<dbReference type="Proteomes" id="UP000231990">
    <property type="component" value="Unassembled WGS sequence"/>
</dbReference>
<comment type="caution">
    <text evidence="3">The sequence shown here is derived from an EMBL/GenBank/DDBJ whole genome shotgun (WGS) entry which is preliminary data.</text>
</comment>
<evidence type="ECO:0000313" key="3">
    <source>
        <dbReference type="EMBL" id="PJZ74189.1"/>
    </source>
</evidence>
<protein>
    <submittedName>
        <fullName evidence="3">Uncharacterized protein</fullName>
    </submittedName>
</protein>
<organism evidence="3 5">
    <name type="scientific">Leptospira perolatii</name>
    <dbReference type="NCBI Taxonomy" id="2023191"/>
    <lineage>
        <taxon>Bacteria</taxon>
        <taxon>Pseudomonadati</taxon>
        <taxon>Spirochaetota</taxon>
        <taxon>Spirochaetia</taxon>
        <taxon>Leptospirales</taxon>
        <taxon>Leptospiraceae</taxon>
        <taxon>Leptospira</taxon>
    </lineage>
</organism>
<proteinExistence type="predicted"/>
<accession>A0A2M9ZQE0</accession>
<dbReference type="NCBIfam" id="NF047672">
    <property type="entry name" value="LIC11274_fam"/>
    <property type="match status" value="1"/>
</dbReference>
<dbReference type="EMBL" id="NPDZ01000002">
    <property type="protein sequence ID" value="PJZ74189.1"/>
    <property type="molecule type" value="Genomic_DNA"/>
</dbReference>
<feature type="region of interest" description="Disordered" evidence="1">
    <location>
        <begin position="48"/>
        <end position="72"/>
    </location>
</feature>
<feature type="region of interest" description="Disordered" evidence="1">
    <location>
        <begin position="352"/>
        <end position="372"/>
    </location>
</feature>
<dbReference type="RefSeq" id="WP_100715503.1">
    <property type="nucleotide sequence ID" value="NZ_NPDY01000036.1"/>
</dbReference>
<dbReference type="AlphaFoldDB" id="A0A2M9ZQE0"/>
<reference evidence="4 5" key="1">
    <citation type="submission" date="2017-07" db="EMBL/GenBank/DDBJ databases">
        <title>Leptospira spp. isolated from tropical soils.</title>
        <authorList>
            <person name="Thibeaux R."/>
            <person name="Iraola G."/>
            <person name="Ferres I."/>
            <person name="Bierque E."/>
            <person name="Girault D."/>
            <person name="Soupe-Gilbert M.-E."/>
            <person name="Picardeau M."/>
            <person name="Goarant C."/>
        </authorList>
    </citation>
    <scope>NUCLEOTIDE SEQUENCE [LARGE SCALE GENOMIC DNA]</scope>
    <source>
        <strain evidence="3 5">FH1-B-B1</strain>
        <strain evidence="2 4">FH1-B-C1</strain>
    </source>
</reference>
<evidence type="ECO:0000313" key="4">
    <source>
        <dbReference type="Proteomes" id="UP000231962"/>
    </source>
</evidence>
<dbReference type="Proteomes" id="UP000231962">
    <property type="component" value="Unassembled WGS sequence"/>
</dbReference>
<evidence type="ECO:0000313" key="2">
    <source>
        <dbReference type="EMBL" id="PJZ68073.1"/>
    </source>
</evidence>
<feature type="compositionally biased region" description="Low complexity" evidence="1">
    <location>
        <begin position="56"/>
        <end position="66"/>
    </location>
</feature>